<accession>A0A0X1KM42</accession>
<name>A0A0X1KM42_9EURY</name>
<dbReference type="Proteomes" id="UP000062043">
    <property type="component" value="Chromosome"/>
</dbReference>
<dbReference type="KEGG" id="tgy:X802_09385"/>
<gene>
    <name evidence="2" type="ORF">X802_09385</name>
</gene>
<keyword evidence="2" id="KW-0808">Transferase</keyword>
<dbReference type="PATRIC" id="fig|1432656.3.peg.1831"/>
<evidence type="ECO:0000313" key="3">
    <source>
        <dbReference type="Proteomes" id="UP000062043"/>
    </source>
</evidence>
<dbReference type="STRING" id="1432656.X802_09385"/>
<feature type="domain" description="Methyltransferase" evidence="1">
    <location>
        <begin position="47"/>
        <end position="147"/>
    </location>
</feature>
<dbReference type="GO" id="GO:0032259">
    <property type="term" value="P:methylation"/>
    <property type="evidence" value="ECO:0007669"/>
    <property type="project" value="UniProtKB-KW"/>
</dbReference>
<dbReference type="CDD" id="cd02440">
    <property type="entry name" value="AdoMet_MTases"/>
    <property type="match status" value="1"/>
</dbReference>
<sequence length="256" mass="29204">MGSLYDYMRVPMDPSSEHAQRRYGAIKKFFDWALKEELVPRKRELRVLDLCAGTGIAGAALCETLHEWGIKGSLTLVDKRGEDLSLVKNWLSREEEVTGIVGDCLTELPKLRDFDVALLWGHSMAHFNPFQAAKLFRSVAEVLNPGGIFLIEETNNFERLFYRGRYRSPYVEVKSDEWALLSLDEGYSRKRDTITIGFYRIPNWELVERTELRFWDLAGIAGMLSMAFEKVGIVSKAEHGIVGVDDVVYALLPHRA</sequence>
<dbReference type="OrthoDB" id="84950at2157"/>
<keyword evidence="2" id="KW-0489">Methyltransferase</keyword>
<dbReference type="InterPro" id="IPR041698">
    <property type="entry name" value="Methyltransf_25"/>
</dbReference>
<reference evidence="2 3" key="1">
    <citation type="submission" date="2014-01" db="EMBL/GenBank/DDBJ databases">
        <title>Genome sequencing of Thermococcus guaymasensis.</title>
        <authorList>
            <person name="Zhang X."/>
            <person name="Alvare G."/>
            <person name="Fristensky B."/>
            <person name="Chen L."/>
            <person name="Suen T."/>
            <person name="Chen Q."/>
            <person name="Ma K."/>
        </authorList>
    </citation>
    <scope>NUCLEOTIDE SEQUENCE [LARGE SCALE GENOMIC DNA]</scope>
    <source>
        <strain evidence="2 3">DSM 11113</strain>
    </source>
</reference>
<dbReference type="GeneID" id="27135860"/>
<keyword evidence="3" id="KW-1185">Reference proteome</keyword>
<dbReference type="AlphaFoldDB" id="A0A0X1KM42"/>
<evidence type="ECO:0000313" key="2">
    <source>
        <dbReference type="EMBL" id="AJC72332.1"/>
    </source>
</evidence>
<dbReference type="Pfam" id="PF13649">
    <property type="entry name" value="Methyltransf_25"/>
    <property type="match status" value="1"/>
</dbReference>
<dbReference type="SUPFAM" id="SSF53335">
    <property type="entry name" value="S-adenosyl-L-methionine-dependent methyltransferases"/>
    <property type="match status" value="1"/>
</dbReference>
<dbReference type="GO" id="GO:0008168">
    <property type="term" value="F:methyltransferase activity"/>
    <property type="evidence" value="ECO:0007669"/>
    <property type="project" value="UniProtKB-KW"/>
</dbReference>
<dbReference type="EMBL" id="CP007140">
    <property type="protein sequence ID" value="AJC72332.1"/>
    <property type="molecule type" value="Genomic_DNA"/>
</dbReference>
<dbReference type="InterPro" id="IPR029063">
    <property type="entry name" value="SAM-dependent_MTases_sf"/>
</dbReference>
<protein>
    <submittedName>
        <fullName evidence="2">SAM-dependent methyltransferase</fullName>
    </submittedName>
</protein>
<dbReference type="Gene3D" id="3.40.50.150">
    <property type="entry name" value="Vaccinia Virus protein VP39"/>
    <property type="match status" value="1"/>
</dbReference>
<organism evidence="2 3">
    <name type="scientific">Thermococcus guaymasensis DSM 11113</name>
    <dbReference type="NCBI Taxonomy" id="1432656"/>
    <lineage>
        <taxon>Archaea</taxon>
        <taxon>Methanobacteriati</taxon>
        <taxon>Methanobacteriota</taxon>
        <taxon>Thermococci</taxon>
        <taxon>Thermococcales</taxon>
        <taxon>Thermococcaceae</taxon>
        <taxon>Thermococcus</taxon>
    </lineage>
</organism>
<proteinExistence type="predicted"/>
<evidence type="ECO:0000259" key="1">
    <source>
        <dbReference type="Pfam" id="PF13649"/>
    </source>
</evidence>
<dbReference type="RefSeq" id="WP_062373207.1">
    <property type="nucleotide sequence ID" value="NZ_CP007140.1"/>
</dbReference>